<proteinExistence type="inferred from homology"/>
<keyword evidence="8" id="KW-0864">Zinc transport</keyword>
<evidence type="ECO:0000256" key="10">
    <source>
        <dbReference type="ARBA" id="ARBA00023065"/>
    </source>
</evidence>
<dbReference type="PANTHER" id="PTHR30477">
    <property type="entry name" value="ABC-TRANSPORTER METAL-BINDING PROTEIN"/>
    <property type="match status" value="1"/>
</dbReference>
<feature type="transmembrane region" description="Helical" evidence="14">
    <location>
        <begin position="40"/>
        <end position="68"/>
    </location>
</feature>
<evidence type="ECO:0000256" key="7">
    <source>
        <dbReference type="ARBA" id="ARBA00022833"/>
    </source>
</evidence>
<evidence type="ECO:0000256" key="2">
    <source>
        <dbReference type="ARBA" id="ARBA00004651"/>
    </source>
</evidence>
<feature type="transmembrane region" description="Helical" evidence="14">
    <location>
        <begin position="88"/>
        <end position="107"/>
    </location>
</feature>
<feature type="transmembrane region" description="Helical" evidence="14">
    <location>
        <begin position="214"/>
        <end position="233"/>
    </location>
</feature>
<comment type="similarity">
    <text evidence="3 13">Belongs to the ABC-3 integral membrane protein family.</text>
</comment>
<keyword evidence="9 14" id="KW-1133">Transmembrane helix</keyword>
<evidence type="ECO:0000256" key="3">
    <source>
        <dbReference type="ARBA" id="ARBA00008034"/>
    </source>
</evidence>
<dbReference type="GO" id="GO:0055085">
    <property type="term" value="P:transmembrane transport"/>
    <property type="evidence" value="ECO:0007669"/>
    <property type="project" value="InterPro"/>
</dbReference>
<dbReference type="SUPFAM" id="SSF81345">
    <property type="entry name" value="ABC transporter involved in vitamin B12 uptake, BtuC"/>
    <property type="match status" value="1"/>
</dbReference>
<dbReference type="RefSeq" id="WP_138572149.1">
    <property type="nucleotide sequence ID" value="NZ_CP040818.1"/>
</dbReference>
<keyword evidence="4 13" id="KW-0813">Transport</keyword>
<protein>
    <recommendedName>
        <fullName evidence="12">High-affinity zinc uptake system membrane protein ZnuB</fullName>
    </recommendedName>
</protein>
<feature type="transmembrane region" description="Helical" evidence="14">
    <location>
        <begin position="127"/>
        <end position="149"/>
    </location>
</feature>
<dbReference type="InterPro" id="IPR037294">
    <property type="entry name" value="ABC_BtuC-like"/>
</dbReference>
<evidence type="ECO:0000256" key="12">
    <source>
        <dbReference type="ARBA" id="ARBA00040080"/>
    </source>
</evidence>
<dbReference type="KEGG" id="ppru:FDP22_08435"/>
<gene>
    <name evidence="15" type="ORF">FDP22_08435</name>
</gene>
<evidence type="ECO:0000256" key="8">
    <source>
        <dbReference type="ARBA" id="ARBA00022906"/>
    </source>
</evidence>
<evidence type="ECO:0000256" key="11">
    <source>
        <dbReference type="ARBA" id="ARBA00023136"/>
    </source>
</evidence>
<keyword evidence="7" id="KW-0862">Zinc</keyword>
<reference evidence="15 16" key="1">
    <citation type="submission" date="2019-06" db="EMBL/GenBank/DDBJ databases">
        <title>Genome sequence of Rhodobacteraceae bacterium D4M1.</title>
        <authorList>
            <person name="Cao J."/>
        </authorList>
    </citation>
    <scope>NUCLEOTIDE SEQUENCE [LARGE SCALE GENOMIC DNA]</scope>
    <source>
        <strain evidence="15 16">D4M1</strain>
    </source>
</reference>
<keyword evidence="10" id="KW-0406">Ion transport</keyword>
<keyword evidence="11 14" id="KW-0472">Membrane</keyword>
<dbReference type="GO" id="GO:0010043">
    <property type="term" value="P:response to zinc ion"/>
    <property type="evidence" value="ECO:0007669"/>
    <property type="project" value="TreeGrafter"/>
</dbReference>
<feature type="transmembrane region" description="Helical" evidence="14">
    <location>
        <begin position="169"/>
        <end position="202"/>
    </location>
</feature>
<dbReference type="Gene3D" id="1.10.3470.10">
    <property type="entry name" value="ABC transporter involved in vitamin B12 uptake, BtuC"/>
    <property type="match status" value="1"/>
</dbReference>
<dbReference type="AlphaFoldDB" id="A0A5B8FYQ1"/>
<accession>A0A5B8FYQ1</accession>
<dbReference type="Proteomes" id="UP000305888">
    <property type="component" value="Chromosome"/>
</dbReference>
<evidence type="ECO:0000313" key="16">
    <source>
        <dbReference type="Proteomes" id="UP000305888"/>
    </source>
</evidence>
<dbReference type="GO" id="GO:0043190">
    <property type="term" value="C:ATP-binding cassette (ABC) transporter complex"/>
    <property type="evidence" value="ECO:0007669"/>
    <property type="project" value="InterPro"/>
</dbReference>
<sequence>MDDFLIRAGLAGIVAALVAAPLGCLVVWRRMAYFGDATSHAALLGVALGLLAGLPVMFGVTALAAAMALTVTAATAAGRYAMDTVLGVFAHAALATGLVSLALLPGVRVDLMAYLFGDILAVGWEDLALIGAGGALILAVTGLFWRSLVNGTLSPELMVAEGGSLVRDRLVLTLLLALFVALAMRIVGVMLITSLLIIPAAAARPLSRTPEAMVLGAGVVGAVSVIGGLWLSFTLDSPAGPSIILAAAALFCLANGASALRR</sequence>
<dbReference type="InterPro" id="IPR001626">
    <property type="entry name" value="ABC_TroCD"/>
</dbReference>
<dbReference type="GO" id="GO:0006829">
    <property type="term" value="P:zinc ion transport"/>
    <property type="evidence" value="ECO:0007669"/>
    <property type="project" value="UniProtKB-KW"/>
</dbReference>
<dbReference type="PANTHER" id="PTHR30477:SF23">
    <property type="entry name" value="HIGH-AFFINITY ZINC UPTAKE SYSTEM MEMBRANE PROTEIN ZNUB"/>
    <property type="match status" value="1"/>
</dbReference>
<evidence type="ECO:0000256" key="1">
    <source>
        <dbReference type="ARBA" id="ARBA00002313"/>
    </source>
</evidence>
<evidence type="ECO:0000256" key="4">
    <source>
        <dbReference type="ARBA" id="ARBA00022448"/>
    </source>
</evidence>
<evidence type="ECO:0000256" key="14">
    <source>
        <dbReference type="SAM" id="Phobius"/>
    </source>
</evidence>
<evidence type="ECO:0000256" key="6">
    <source>
        <dbReference type="ARBA" id="ARBA00022692"/>
    </source>
</evidence>
<feature type="transmembrane region" description="Helical" evidence="14">
    <location>
        <begin position="239"/>
        <end position="260"/>
    </location>
</feature>
<evidence type="ECO:0000313" key="15">
    <source>
        <dbReference type="EMBL" id="QDL91799.1"/>
    </source>
</evidence>
<keyword evidence="5" id="KW-1003">Cell membrane</keyword>
<comment type="subcellular location">
    <subcellularLocation>
        <location evidence="2 13">Cell membrane</location>
        <topology evidence="2 13">Multi-pass membrane protein</topology>
    </subcellularLocation>
</comment>
<dbReference type="EMBL" id="CP040818">
    <property type="protein sequence ID" value="QDL91799.1"/>
    <property type="molecule type" value="Genomic_DNA"/>
</dbReference>
<dbReference type="OrthoDB" id="9783937at2"/>
<keyword evidence="16" id="KW-1185">Reference proteome</keyword>
<feature type="transmembrane region" description="Helical" evidence="14">
    <location>
        <begin position="6"/>
        <end position="28"/>
    </location>
</feature>
<name>A0A5B8FYQ1_9RHOB</name>
<keyword evidence="6 13" id="KW-0812">Transmembrane</keyword>
<evidence type="ECO:0000256" key="5">
    <source>
        <dbReference type="ARBA" id="ARBA00022475"/>
    </source>
</evidence>
<comment type="function">
    <text evidence="1">Involved in the high-affinity zinc uptake transport system.</text>
</comment>
<organism evidence="15 16">
    <name type="scientific">Paroceanicella profunda</name>
    <dbReference type="NCBI Taxonomy" id="2579971"/>
    <lineage>
        <taxon>Bacteria</taxon>
        <taxon>Pseudomonadati</taxon>
        <taxon>Pseudomonadota</taxon>
        <taxon>Alphaproteobacteria</taxon>
        <taxon>Rhodobacterales</taxon>
        <taxon>Paracoccaceae</taxon>
        <taxon>Paroceanicella</taxon>
    </lineage>
</organism>
<dbReference type="Pfam" id="PF00950">
    <property type="entry name" value="ABC-3"/>
    <property type="match status" value="1"/>
</dbReference>
<evidence type="ECO:0000256" key="9">
    <source>
        <dbReference type="ARBA" id="ARBA00022989"/>
    </source>
</evidence>
<evidence type="ECO:0000256" key="13">
    <source>
        <dbReference type="RuleBase" id="RU003943"/>
    </source>
</evidence>